<proteinExistence type="predicted"/>
<evidence type="ECO:0000256" key="1">
    <source>
        <dbReference type="SAM" id="Phobius"/>
    </source>
</evidence>
<keyword evidence="1" id="KW-0472">Membrane</keyword>
<dbReference type="RefSeq" id="WP_179644904.1">
    <property type="nucleotide sequence ID" value="NZ_BAAAYY010000031.1"/>
</dbReference>
<evidence type="ECO:0000313" key="2">
    <source>
        <dbReference type="EMBL" id="NYE49196.1"/>
    </source>
</evidence>
<keyword evidence="1" id="KW-0812">Transmembrane</keyword>
<keyword evidence="1" id="KW-1133">Transmembrane helix</keyword>
<dbReference type="EMBL" id="JACCCC010000001">
    <property type="protein sequence ID" value="NYE49196.1"/>
    <property type="molecule type" value="Genomic_DNA"/>
</dbReference>
<dbReference type="Proteomes" id="UP000589036">
    <property type="component" value="Unassembled WGS sequence"/>
</dbReference>
<comment type="caution">
    <text evidence="2">The sequence shown here is derived from an EMBL/GenBank/DDBJ whole genome shotgun (WGS) entry which is preliminary data.</text>
</comment>
<reference evidence="2 3" key="1">
    <citation type="submission" date="2020-07" db="EMBL/GenBank/DDBJ databases">
        <title>Sequencing the genomes of 1000 actinobacteria strains.</title>
        <authorList>
            <person name="Klenk H.-P."/>
        </authorList>
    </citation>
    <scope>NUCLEOTIDE SEQUENCE [LARGE SCALE GENOMIC DNA]</scope>
    <source>
        <strain evidence="2 3">CXB654</strain>
    </source>
</reference>
<name>A0A852TXG8_9ACTN</name>
<dbReference type="AlphaFoldDB" id="A0A852TXG8"/>
<feature type="transmembrane region" description="Helical" evidence="1">
    <location>
        <begin position="42"/>
        <end position="66"/>
    </location>
</feature>
<feature type="transmembrane region" description="Helical" evidence="1">
    <location>
        <begin position="106"/>
        <end position="127"/>
    </location>
</feature>
<organism evidence="2 3">
    <name type="scientific">Spinactinospora alkalitolerans</name>
    <dbReference type="NCBI Taxonomy" id="687207"/>
    <lineage>
        <taxon>Bacteria</taxon>
        <taxon>Bacillati</taxon>
        <taxon>Actinomycetota</taxon>
        <taxon>Actinomycetes</taxon>
        <taxon>Streptosporangiales</taxon>
        <taxon>Nocardiopsidaceae</taxon>
        <taxon>Spinactinospora</taxon>
    </lineage>
</organism>
<evidence type="ECO:0000313" key="3">
    <source>
        <dbReference type="Proteomes" id="UP000589036"/>
    </source>
</evidence>
<protein>
    <submittedName>
        <fullName evidence="2">Putative membrane protein</fullName>
    </submittedName>
</protein>
<keyword evidence="3" id="KW-1185">Reference proteome</keyword>
<gene>
    <name evidence="2" type="ORF">HDA32_004316</name>
</gene>
<accession>A0A852TXG8</accession>
<sequence length="130" mass="13590">MKSLLSAIAVTVGVVVLGYGISGLGTVTLIRHGGDFVLHEDFPFWIDVVTFALAGLFSLLAAGLAARLMLRGGWRRRAAVIVPVAATTAVNVVLNLPFLVDYDEPVISLRLLGISLVAAVVGAVVGARPR</sequence>
<feature type="transmembrane region" description="Helical" evidence="1">
    <location>
        <begin position="78"/>
        <end position="100"/>
    </location>
</feature>